<keyword evidence="1" id="KW-1133">Transmembrane helix</keyword>
<organism evidence="2 3">
    <name type="scientific">Campylobacter subantarcticus LMG 24374</name>
    <dbReference type="NCBI Taxonomy" id="1388751"/>
    <lineage>
        <taxon>Bacteria</taxon>
        <taxon>Pseudomonadati</taxon>
        <taxon>Campylobacterota</taxon>
        <taxon>Epsilonproteobacteria</taxon>
        <taxon>Campylobacterales</taxon>
        <taxon>Campylobacteraceae</taxon>
        <taxon>Campylobacter</taxon>
    </lineage>
</organism>
<keyword evidence="1" id="KW-0472">Membrane</keyword>
<accession>A0A0A8HAT5</accession>
<dbReference type="RefSeq" id="WP_039664265.1">
    <property type="nucleotide sequence ID" value="NZ_CP007772.1"/>
</dbReference>
<gene>
    <name evidence="2" type="primary">yedZ</name>
    <name evidence="2" type="ORF">CSUB8521_1241</name>
</gene>
<evidence type="ECO:0000313" key="2">
    <source>
        <dbReference type="EMBL" id="AJC91072.1"/>
    </source>
</evidence>
<dbReference type="HOGENOM" id="CLU_124852_0_0_7"/>
<dbReference type="Proteomes" id="UP000031135">
    <property type="component" value="Chromosome"/>
</dbReference>
<feature type="transmembrane region" description="Helical" evidence="1">
    <location>
        <begin position="68"/>
        <end position="86"/>
    </location>
</feature>
<feature type="transmembrane region" description="Helical" evidence="1">
    <location>
        <begin position="35"/>
        <end position="56"/>
    </location>
</feature>
<dbReference type="PROSITE" id="PS51257">
    <property type="entry name" value="PROKAR_LIPOPROTEIN"/>
    <property type="match status" value="1"/>
</dbReference>
<feature type="transmembrane region" description="Helical" evidence="1">
    <location>
        <begin position="106"/>
        <end position="123"/>
    </location>
</feature>
<dbReference type="AlphaFoldDB" id="A0A0A8HAT5"/>
<reference evidence="2 3" key="1">
    <citation type="journal article" date="2014" name="Genome Biol. Evol.">
        <title>Comparative Genomics of the Campylobacter lari Group.</title>
        <authorList>
            <person name="Miller W.G."/>
            <person name="Yee E."/>
            <person name="Chapman M.H."/>
            <person name="Smith T.P."/>
            <person name="Bono J.L."/>
            <person name="Huynh S."/>
            <person name="Parker C.T."/>
            <person name="Vandamme P."/>
            <person name="Luong K."/>
            <person name="Korlach J."/>
        </authorList>
    </citation>
    <scope>NUCLEOTIDE SEQUENCE [LARGE SCALE GENOMIC DNA]</scope>
    <source>
        <strain evidence="2 3">LMG 24374</strain>
    </source>
</reference>
<dbReference type="KEGG" id="csm:CSUB8521_1241"/>
<dbReference type="EMBL" id="CP007772">
    <property type="protein sequence ID" value="AJC91072.1"/>
    <property type="molecule type" value="Genomic_DNA"/>
</dbReference>
<keyword evidence="1" id="KW-0812">Transmembrane</keyword>
<proteinExistence type="predicted"/>
<sequence>MYKKIYNSIGFLAFILSIIYSCYQITQEFDIVKSVYFYSGIFTLIFFGFSLFFSLLKYKHSKDYPKFLGFYAFFWILIHFLNYFIFGKNLNVFIFIKDTFSKILELSGFIGFFILTLMLISSFKPFKKFSKVRKLGYLCFLISTWHYFLSAKVPQIPHFLALSLALIFLLIKLYKNYKKRKKVTFL</sequence>
<evidence type="ECO:0000313" key="3">
    <source>
        <dbReference type="Proteomes" id="UP000031135"/>
    </source>
</evidence>
<feature type="transmembrane region" description="Helical" evidence="1">
    <location>
        <begin position="156"/>
        <end position="174"/>
    </location>
</feature>
<dbReference type="OrthoDB" id="5362134at2"/>
<feature type="transmembrane region" description="Helical" evidence="1">
    <location>
        <begin position="5"/>
        <end position="23"/>
    </location>
</feature>
<evidence type="ECO:0000256" key="1">
    <source>
        <dbReference type="SAM" id="Phobius"/>
    </source>
</evidence>
<feature type="transmembrane region" description="Helical" evidence="1">
    <location>
        <begin position="135"/>
        <end position="150"/>
    </location>
</feature>
<name>A0A0A8HAT5_9BACT</name>
<protein>
    <submittedName>
        <fullName evidence="2">Periplasmic DMSO/TMAO reductase YedYZ, heme-binding membrane subunit</fullName>
    </submittedName>
</protein>